<evidence type="ECO:0000313" key="4">
    <source>
        <dbReference type="Proteomes" id="UP000187283"/>
    </source>
</evidence>
<dbReference type="EMBL" id="LSSN01001708">
    <property type="protein sequence ID" value="OMJ18583.1"/>
    <property type="molecule type" value="Genomic_DNA"/>
</dbReference>
<proteinExistence type="predicted"/>
<evidence type="ECO:0000256" key="1">
    <source>
        <dbReference type="SAM" id="SignalP"/>
    </source>
</evidence>
<accession>A0A1R1XV96</accession>
<keyword evidence="4" id="KW-1185">Reference proteome</keyword>
<sequence>MMIFRLSILVSTMFMSSEFCNGNDDNYDQNNQAAGFRHRGYYRSRHVPNLIGNAIYPKDQQVSNVLDNLEMKVFMPDDNIDPDDSGEKNSKKYTIETKKDINQNITNKNNKTANVNTNLKAPVGSMVNRV</sequence>
<comment type="caution">
    <text evidence="3">The sequence shown here is derived from an EMBL/GenBank/DDBJ whole genome shotgun (WGS) entry which is preliminary data.</text>
</comment>
<keyword evidence="1" id="KW-0732">Signal</keyword>
<feature type="chain" id="PRO_5015069046" evidence="1">
    <location>
        <begin position="23"/>
        <end position="130"/>
    </location>
</feature>
<organism evidence="3 4">
    <name type="scientific">Smittium culicis</name>
    <dbReference type="NCBI Taxonomy" id="133412"/>
    <lineage>
        <taxon>Eukaryota</taxon>
        <taxon>Fungi</taxon>
        <taxon>Fungi incertae sedis</taxon>
        <taxon>Zoopagomycota</taxon>
        <taxon>Kickxellomycotina</taxon>
        <taxon>Harpellomycetes</taxon>
        <taxon>Harpellales</taxon>
        <taxon>Legeriomycetaceae</taxon>
        <taxon>Smittium</taxon>
    </lineage>
</organism>
<dbReference type="AlphaFoldDB" id="A0A1R1XV96"/>
<protein>
    <submittedName>
        <fullName evidence="3">Uncharacterized protein</fullName>
    </submittedName>
</protein>
<feature type="signal peptide" evidence="1">
    <location>
        <begin position="1"/>
        <end position="22"/>
    </location>
</feature>
<evidence type="ECO:0000313" key="2">
    <source>
        <dbReference type="EMBL" id="OMJ11742.1"/>
    </source>
</evidence>
<dbReference type="EMBL" id="LSSN01004308">
    <property type="protein sequence ID" value="OMJ11742.1"/>
    <property type="molecule type" value="Genomic_DNA"/>
</dbReference>
<gene>
    <name evidence="3" type="ORF">AYI70_g5282</name>
    <name evidence="2" type="ORF">AYI70_g9522</name>
</gene>
<dbReference type="Proteomes" id="UP000187283">
    <property type="component" value="Unassembled WGS sequence"/>
</dbReference>
<name>A0A1R1XV96_9FUNG</name>
<evidence type="ECO:0000313" key="3">
    <source>
        <dbReference type="EMBL" id="OMJ18583.1"/>
    </source>
</evidence>
<reference evidence="3 4" key="1">
    <citation type="submission" date="2017-01" db="EMBL/GenBank/DDBJ databases">
        <authorList>
            <person name="Mah S.A."/>
            <person name="Swanson W.J."/>
            <person name="Moy G.W."/>
            <person name="Vacquier V.D."/>
        </authorList>
    </citation>
    <scope>NUCLEOTIDE SEQUENCE [LARGE SCALE GENOMIC DNA]</scope>
    <source>
        <strain evidence="3 4">GSMNP</strain>
    </source>
</reference>